<gene>
    <name evidence="1" type="ORF">K227x_16970</name>
</gene>
<evidence type="ECO:0000313" key="1">
    <source>
        <dbReference type="EMBL" id="QDT03315.1"/>
    </source>
</evidence>
<dbReference type="AlphaFoldDB" id="A0A517N845"/>
<reference evidence="1 2" key="1">
    <citation type="submission" date="2019-02" db="EMBL/GenBank/DDBJ databases">
        <title>Deep-cultivation of Planctomycetes and their phenomic and genomic characterization uncovers novel biology.</title>
        <authorList>
            <person name="Wiegand S."/>
            <person name="Jogler M."/>
            <person name="Boedeker C."/>
            <person name="Pinto D."/>
            <person name="Vollmers J."/>
            <person name="Rivas-Marin E."/>
            <person name="Kohn T."/>
            <person name="Peeters S.H."/>
            <person name="Heuer A."/>
            <person name="Rast P."/>
            <person name="Oberbeckmann S."/>
            <person name="Bunk B."/>
            <person name="Jeske O."/>
            <person name="Meyerdierks A."/>
            <person name="Storesund J.E."/>
            <person name="Kallscheuer N."/>
            <person name="Luecker S."/>
            <person name="Lage O.M."/>
            <person name="Pohl T."/>
            <person name="Merkel B.J."/>
            <person name="Hornburger P."/>
            <person name="Mueller R.-W."/>
            <person name="Bruemmer F."/>
            <person name="Labrenz M."/>
            <person name="Spormann A.M."/>
            <person name="Op den Camp H."/>
            <person name="Overmann J."/>
            <person name="Amann R."/>
            <person name="Jetten M.S.M."/>
            <person name="Mascher T."/>
            <person name="Medema M.H."/>
            <person name="Devos D.P."/>
            <person name="Kaster A.-K."/>
            <person name="Ovreas L."/>
            <person name="Rohde M."/>
            <person name="Galperin M.Y."/>
            <person name="Jogler C."/>
        </authorList>
    </citation>
    <scope>NUCLEOTIDE SEQUENCE [LARGE SCALE GENOMIC DNA]</scope>
    <source>
        <strain evidence="1 2">K22_7</strain>
    </source>
</reference>
<evidence type="ECO:0000313" key="2">
    <source>
        <dbReference type="Proteomes" id="UP000318538"/>
    </source>
</evidence>
<dbReference type="EMBL" id="CP036525">
    <property type="protein sequence ID" value="QDT03315.1"/>
    <property type="molecule type" value="Genomic_DNA"/>
</dbReference>
<dbReference type="Proteomes" id="UP000318538">
    <property type="component" value="Chromosome"/>
</dbReference>
<dbReference type="KEGG" id="rlc:K227x_16970"/>
<proteinExistence type="predicted"/>
<accession>A0A517N845</accession>
<protein>
    <submittedName>
        <fullName evidence="1">Uncharacterized protein</fullName>
    </submittedName>
</protein>
<sequence length="159" mass="17604">MLAVALVAAVIGIAVQGSRSSRRMGDVEKRLSETEKMLDEVARPRYPSARVIVTTPDGRQGGGPLLRMTSGRFENHDRRTMTHWSGPTEWGNASSGGYFWRYIGSEGDRDIYEFVVVFGQRLPAEPDERANSAIVRYVSFRNAPLSVMSQHGFSISVAP</sequence>
<organism evidence="1 2">
    <name type="scientific">Rubripirellula lacrimiformis</name>
    <dbReference type="NCBI Taxonomy" id="1930273"/>
    <lineage>
        <taxon>Bacteria</taxon>
        <taxon>Pseudomonadati</taxon>
        <taxon>Planctomycetota</taxon>
        <taxon>Planctomycetia</taxon>
        <taxon>Pirellulales</taxon>
        <taxon>Pirellulaceae</taxon>
        <taxon>Rubripirellula</taxon>
    </lineage>
</organism>
<name>A0A517N845_9BACT</name>
<keyword evidence="2" id="KW-1185">Reference proteome</keyword>